<dbReference type="InterPro" id="IPR013083">
    <property type="entry name" value="Znf_RING/FYVE/PHD"/>
</dbReference>
<accession>A0A9D4N9Q8</accession>
<keyword evidence="18" id="KW-1185">Reference proteome</keyword>
<keyword evidence="6 14" id="KW-0479">Metal-binding</keyword>
<feature type="domain" description="RING-type" evidence="16">
    <location>
        <begin position="176"/>
        <end position="214"/>
    </location>
</feature>
<dbReference type="GO" id="GO:0061630">
    <property type="term" value="F:ubiquitin protein ligase activity"/>
    <property type="evidence" value="ECO:0007669"/>
    <property type="project" value="UniProtKB-EC"/>
</dbReference>
<comment type="pathway">
    <text evidence="3 14">Protein modification; protein ubiquitination.</text>
</comment>
<dbReference type="GO" id="GO:0016567">
    <property type="term" value="P:protein ubiquitination"/>
    <property type="evidence" value="ECO:0007669"/>
    <property type="project" value="UniProtKB-UniRule"/>
</dbReference>
<dbReference type="GO" id="GO:0033503">
    <property type="term" value="C:HULC complex"/>
    <property type="evidence" value="ECO:0007669"/>
    <property type="project" value="TreeGrafter"/>
</dbReference>
<dbReference type="EMBL" id="JAIWYP010000001">
    <property type="protein sequence ID" value="KAH3892342.1"/>
    <property type="molecule type" value="Genomic_DNA"/>
</dbReference>
<keyword evidence="12 14" id="KW-0539">Nucleus</keyword>
<comment type="caution">
    <text evidence="17">The sequence shown here is derived from an EMBL/GenBank/DDBJ whole genome shotgun (WGS) entry which is preliminary data.</text>
</comment>
<organism evidence="17 18">
    <name type="scientific">Dreissena polymorpha</name>
    <name type="common">Zebra mussel</name>
    <name type="synonym">Mytilus polymorpha</name>
    <dbReference type="NCBI Taxonomy" id="45954"/>
    <lineage>
        <taxon>Eukaryota</taxon>
        <taxon>Metazoa</taxon>
        <taxon>Spiralia</taxon>
        <taxon>Lophotrochozoa</taxon>
        <taxon>Mollusca</taxon>
        <taxon>Bivalvia</taxon>
        <taxon>Autobranchia</taxon>
        <taxon>Heteroconchia</taxon>
        <taxon>Euheterodonta</taxon>
        <taxon>Imparidentia</taxon>
        <taxon>Neoheterodontei</taxon>
        <taxon>Myida</taxon>
        <taxon>Dreissenoidea</taxon>
        <taxon>Dreissenidae</taxon>
        <taxon>Dreissena</taxon>
    </lineage>
</organism>
<evidence type="ECO:0000256" key="3">
    <source>
        <dbReference type="ARBA" id="ARBA00004906"/>
    </source>
</evidence>
<dbReference type="Pfam" id="PF13920">
    <property type="entry name" value="zf-C3HC4_3"/>
    <property type="match status" value="1"/>
</dbReference>
<keyword evidence="5 14" id="KW-0808">Transferase</keyword>
<keyword evidence="10 14" id="KW-0156">Chromatin regulator</keyword>
<keyword evidence="7 13" id="KW-0863">Zinc-finger</keyword>
<dbReference type="EC" id="2.3.2.27" evidence="14"/>
<evidence type="ECO:0000313" key="18">
    <source>
        <dbReference type="Proteomes" id="UP000828390"/>
    </source>
</evidence>
<evidence type="ECO:0000256" key="14">
    <source>
        <dbReference type="RuleBase" id="RU365038"/>
    </source>
</evidence>
<dbReference type="Gene3D" id="3.30.40.10">
    <property type="entry name" value="Zinc/RING finger domain, C3HC4 (zinc finger)"/>
    <property type="match status" value="1"/>
</dbReference>
<dbReference type="PROSITE" id="PS00518">
    <property type="entry name" value="ZF_RING_1"/>
    <property type="match status" value="1"/>
</dbReference>
<evidence type="ECO:0000256" key="1">
    <source>
        <dbReference type="ARBA" id="ARBA00000900"/>
    </source>
</evidence>
<dbReference type="SMART" id="SM00184">
    <property type="entry name" value="RING"/>
    <property type="match status" value="1"/>
</dbReference>
<keyword evidence="9 14" id="KW-0862">Zinc</keyword>
<evidence type="ECO:0000256" key="10">
    <source>
        <dbReference type="ARBA" id="ARBA00022853"/>
    </source>
</evidence>
<dbReference type="InterPro" id="IPR001841">
    <property type="entry name" value="Znf_RING"/>
</dbReference>
<dbReference type="InterPro" id="IPR013956">
    <property type="entry name" value="E3_ubiquit_lig_Bre1"/>
</dbReference>
<dbReference type="PANTHER" id="PTHR23163">
    <property type="entry name" value="RING FINGER PROTEIN-RELATED"/>
    <property type="match status" value="1"/>
</dbReference>
<reference evidence="17" key="1">
    <citation type="journal article" date="2019" name="bioRxiv">
        <title>The Genome of the Zebra Mussel, Dreissena polymorpha: A Resource for Invasive Species Research.</title>
        <authorList>
            <person name="McCartney M.A."/>
            <person name="Auch B."/>
            <person name="Kono T."/>
            <person name="Mallez S."/>
            <person name="Zhang Y."/>
            <person name="Obille A."/>
            <person name="Becker A."/>
            <person name="Abrahante J.E."/>
            <person name="Garbe J."/>
            <person name="Badalamenti J.P."/>
            <person name="Herman A."/>
            <person name="Mangelson H."/>
            <person name="Liachko I."/>
            <person name="Sullivan S."/>
            <person name="Sone E.D."/>
            <person name="Koren S."/>
            <person name="Silverstein K.A.T."/>
            <person name="Beckman K.B."/>
            <person name="Gohl D.M."/>
        </authorList>
    </citation>
    <scope>NUCLEOTIDE SEQUENCE</scope>
    <source>
        <strain evidence="17">Duluth1</strain>
        <tissue evidence="17">Whole animal</tissue>
    </source>
</reference>
<dbReference type="GO" id="GO:0008270">
    <property type="term" value="F:zinc ion binding"/>
    <property type="evidence" value="ECO:0007669"/>
    <property type="project" value="UniProtKB-KW"/>
</dbReference>
<comment type="catalytic activity">
    <reaction evidence="1 14">
        <text>S-ubiquitinyl-[E2 ubiquitin-conjugating enzyme]-L-cysteine + [acceptor protein]-L-lysine = [E2 ubiquitin-conjugating enzyme]-L-cysteine + N(6)-ubiquitinyl-[acceptor protein]-L-lysine.</text>
        <dbReference type="EC" id="2.3.2.27"/>
    </reaction>
</comment>
<dbReference type="PANTHER" id="PTHR23163:SF0">
    <property type="entry name" value="E3 UBIQUITIN-PROTEIN LIGASE BRE1"/>
    <property type="match status" value="1"/>
</dbReference>
<reference evidence="17" key="2">
    <citation type="submission" date="2020-11" db="EMBL/GenBank/DDBJ databases">
        <authorList>
            <person name="McCartney M.A."/>
            <person name="Auch B."/>
            <person name="Kono T."/>
            <person name="Mallez S."/>
            <person name="Becker A."/>
            <person name="Gohl D.M."/>
            <person name="Silverstein K.A.T."/>
            <person name="Koren S."/>
            <person name="Bechman K.B."/>
            <person name="Herman A."/>
            <person name="Abrahante J.E."/>
            <person name="Garbe J."/>
        </authorList>
    </citation>
    <scope>NUCLEOTIDE SEQUENCE</scope>
    <source>
        <strain evidence="17">Duluth1</strain>
        <tissue evidence="17">Whole animal</tissue>
    </source>
</reference>
<keyword evidence="8 14" id="KW-0833">Ubl conjugation pathway</keyword>
<evidence type="ECO:0000256" key="11">
    <source>
        <dbReference type="ARBA" id="ARBA00023054"/>
    </source>
</evidence>
<dbReference type="AlphaFoldDB" id="A0A9D4N9Q8"/>
<evidence type="ECO:0000256" key="6">
    <source>
        <dbReference type="ARBA" id="ARBA00022723"/>
    </source>
</evidence>
<evidence type="ECO:0000256" key="5">
    <source>
        <dbReference type="ARBA" id="ARBA00022679"/>
    </source>
</evidence>
<evidence type="ECO:0000259" key="16">
    <source>
        <dbReference type="PROSITE" id="PS50089"/>
    </source>
</evidence>
<dbReference type="SUPFAM" id="SSF57850">
    <property type="entry name" value="RING/U-box"/>
    <property type="match status" value="1"/>
</dbReference>
<gene>
    <name evidence="17" type="ORF">DPMN_016459</name>
</gene>
<evidence type="ECO:0000256" key="9">
    <source>
        <dbReference type="ARBA" id="ARBA00022833"/>
    </source>
</evidence>
<evidence type="ECO:0000256" key="8">
    <source>
        <dbReference type="ARBA" id="ARBA00022786"/>
    </source>
</evidence>
<proteinExistence type="inferred from homology"/>
<feature type="compositionally biased region" description="Acidic residues" evidence="15">
    <location>
        <begin position="14"/>
        <end position="28"/>
    </location>
</feature>
<evidence type="ECO:0000256" key="4">
    <source>
        <dbReference type="ARBA" id="ARBA00005555"/>
    </source>
</evidence>
<dbReference type="InterPro" id="IPR017907">
    <property type="entry name" value="Znf_RING_CS"/>
</dbReference>
<protein>
    <recommendedName>
        <fullName evidence="14">E3 ubiquitin protein ligase</fullName>
        <ecNumber evidence="14">2.3.2.27</ecNumber>
    </recommendedName>
</protein>
<dbReference type="GO" id="GO:0006325">
    <property type="term" value="P:chromatin organization"/>
    <property type="evidence" value="ECO:0007669"/>
    <property type="project" value="UniProtKB-KW"/>
</dbReference>
<sequence>MSNSDSETIVIDGVESDTNESEPGEYDIDEDYATRYLGLHVNNPSESEDESEPVSLKDLDPELTRGAVISLRISQILTEYEKWMDNFKTNQDPNNVDLLRSVHFHLVMAIKRLTTFLKQLPDNKLTNINEIIKAQTKHIKTKCEKLCKMKDEIHELQTNVAVQTAKIETRQQLMECTVCYGKEKDTVLSPCGHTFCKPCVEKICTGNSKCAMCRLSILSYTTPVRLTD</sequence>
<dbReference type="Proteomes" id="UP000828390">
    <property type="component" value="Unassembled WGS sequence"/>
</dbReference>
<comment type="subcellular location">
    <subcellularLocation>
        <location evidence="2 14">Nucleus</location>
    </subcellularLocation>
</comment>
<dbReference type="PROSITE" id="PS50089">
    <property type="entry name" value="ZF_RING_2"/>
    <property type="match status" value="1"/>
</dbReference>
<evidence type="ECO:0000256" key="7">
    <source>
        <dbReference type="ARBA" id="ARBA00022771"/>
    </source>
</evidence>
<evidence type="ECO:0000256" key="12">
    <source>
        <dbReference type="ARBA" id="ARBA00023242"/>
    </source>
</evidence>
<keyword evidence="11 14" id="KW-0175">Coiled coil</keyword>
<evidence type="ECO:0000256" key="2">
    <source>
        <dbReference type="ARBA" id="ARBA00004123"/>
    </source>
</evidence>
<comment type="similarity">
    <text evidence="4 14">Belongs to the BRE1 family.</text>
</comment>
<evidence type="ECO:0000256" key="13">
    <source>
        <dbReference type="PROSITE-ProRule" id="PRU00175"/>
    </source>
</evidence>
<feature type="region of interest" description="Disordered" evidence="15">
    <location>
        <begin position="1"/>
        <end position="28"/>
    </location>
</feature>
<dbReference type="GO" id="GO:0005634">
    <property type="term" value="C:nucleus"/>
    <property type="evidence" value="ECO:0007669"/>
    <property type="project" value="UniProtKB-SubCell"/>
</dbReference>
<name>A0A9D4N9Q8_DREPO</name>
<evidence type="ECO:0000256" key="15">
    <source>
        <dbReference type="SAM" id="MobiDB-lite"/>
    </source>
</evidence>
<evidence type="ECO:0000313" key="17">
    <source>
        <dbReference type="EMBL" id="KAH3892342.1"/>
    </source>
</evidence>